<evidence type="ECO:0000313" key="2">
    <source>
        <dbReference type="EMBL" id="JAE25873.1"/>
    </source>
</evidence>
<accession>A0A0A9GZ48</accession>
<dbReference type="EMBL" id="GBRH01172023">
    <property type="protein sequence ID" value="JAE25873.1"/>
    <property type="molecule type" value="Transcribed_RNA"/>
</dbReference>
<proteinExistence type="predicted"/>
<feature type="region of interest" description="Disordered" evidence="1">
    <location>
        <begin position="1"/>
        <end position="36"/>
    </location>
</feature>
<evidence type="ECO:0000256" key="1">
    <source>
        <dbReference type="SAM" id="MobiDB-lite"/>
    </source>
</evidence>
<name>A0A0A9GZ48_ARUDO</name>
<reference evidence="2" key="1">
    <citation type="submission" date="2014-09" db="EMBL/GenBank/DDBJ databases">
        <authorList>
            <person name="Magalhaes I.L.F."/>
            <person name="Oliveira U."/>
            <person name="Santos F.R."/>
            <person name="Vidigal T.H.D.A."/>
            <person name="Brescovit A.D."/>
            <person name="Santos A.J."/>
        </authorList>
    </citation>
    <scope>NUCLEOTIDE SEQUENCE</scope>
    <source>
        <tissue evidence="2">Shoot tissue taken approximately 20 cm above the soil surface</tissue>
    </source>
</reference>
<reference evidence="2" key="2">
    <citation type="journal article" date="2015" name="Data Brief">
        <title>Shoot transcriptome of the giant reed, Arundo donax.</title>
        <authorList>
            <person name="Barrero R.A."/>
            <person name="Guerrero F.D."/>
            <person name="Moolhuijzen P."/>
            <person name="Goolsby J.A."/>
            <person name="Tidwell J."/>
            <person name="Bellgard S.E."/>
            <person name="Bellgard M.I."/>
        </authorList>
    </citation>
    <scope>NUCLEOTIDE SEQUENCE</scope>
    <source>
        <tissue evidence="2">Shoot tissue taken approximately 20 cm above the soil surface</tissue>
    </source>
</reference>
<protein>
    <submittedName>
        <fullName evidence="2">Uncharacterized protein</fullName>
    </submittedName>
</protein>
<sequence>MVILTRDMTHDLNGTATSHLSQKEQAPETVRSEVIP</sequence>
<organism evidence="2">
    <name type="scientific">Arundo donax</name>
    <name type="common">Giant reed</name>
    <name type="synonym">Donax arundinaceus</name>
    <dbReference type="NCBI Taxonomy" id="35708"/>
    <lineage>
        <taxon>Eukaryota</taxon>
        <taxon>Viridiplantae</taxon>
        <taxon>Streptophyta</taxon>
        <taxon>Embryophyta</taxon>
        <taxon>Tracheophyta</taxon>
        <taxon>Spermatophyta</taxon>
        <taxon>Magnoliopsida</taxon>
        <taxon>Liliopsida</taxon>
        <taxon>Poales</taxon>
        <taxon>Poaceae</taxon>
        <taxon>PACMAD clade</taxon>
        <taxon>Arundinoideae</taxon>
        <taxon>Arundineae</taxon>
        <taxon>Arundo</taxon>
    </lineage>
</organism>
<dbReference type="AlphaFoldDB" id="A0A0A9GZ48"/>